<dbReference type="HOGENOM" id="CLU_658914_0_0_1"/>
<comment type="caution">
    <text evidence="2">The sequence shown here is derived from an EMBL/GenBank/DDBJ whole genome shotgun (WGS) entry which is preliminary data.</text>
</comment>
<accession>A0A066X040</accession>
<dbReference type="AlphaFoldDB" id="A0A066X040"/>
<keyword evidence="3" id="KW-1185">Reference proteome</keyword>
<feature type="compositionally biased region" description="Basic and acidic residues" evidence="1">
    <location>
        <begin position="216"/>
        <end position="231"/>
    </location>
</feature>
<feature type="region of interest" description="Disordered" evidence="1">
    <location>
        <begin position="92"/>
        <end position="139"/>
    </location>
</feature>
<evidence type="ECO:0000256" key="1">
    <source>
        <dbReference type="SAM" id="MobiDB-lite"/>
    </source>
</evidence>
<feature type="compositionally biased region" description="Pro residues" evidence="1">
    <location>
        <begin position="129"/>
        <end position="139"/>
    </location>
</feature>
<sequence>MPRDVAVSSVEARRLALSADSFVSLSWEKTSLSKDQLPFAICILQFLAPDPVPALYVPAQPPLKPLYADPAPVPVPDRPPRRWEKHPVHHVHDPVPRRHVSHLDHRPVHPRRPRPTPLTKLDRDVFPPKQCPDPAPPSLLPVVRVQHLLSDVVPHQRPQVRPPHPGEQKPPRLRAQLLLPRLVRRRQQRDPPPPAYLLGHPGLPQRPRKRPQPPRQRPDERRAPRRGHQDAVDQVNGPVPPILRRERKQKTISTKSVLFPLFGTEDPSVKVHLDPGGPPRRNPHPLPPPAELALRKDRRQCPAQLLGRVPPLEDVVLEHRPQQLSFAPLEPLEPPERRVSRHQGCKDPCLLMVVEHVPEPAVRLQEPRKVGGLAVLPDHLENGPVRRRRPCPHRLFRPVPLDLHRHLRERGRGSRQR</sequence>
<feature type="region of interest" description="Disordered" evidence="1">
    <location>
        <begin position="154"/>
        <end position="173"/>
    </location>
</feature>
<organism evidence="2 3">
    <name type="scientific">Colletotrichum sublineola</name>
    <name type="common">Sorghum anthracnose fungus</name>
    <dbReference type="NCBI Taxonomy" id="1173701"/>
    <lineage>
        <taxon>Eukaryota</taxon>
        <taxon>Fungi</taxon>
        <taxon>Dikarya</taxon>
        <taxon>Ascomycota</taxon>
        <taxon>Pezizomycotina</taxon>
        <taxon>Sordariomycetes</taxon>
        <taxon>Hypocreomycetidae</taxon>
        <taxon>Glomerellales</taxon>
        <taxon>Glomerellaceae</taxon>
        <taxon>Colletotrichum</taxon>
        <taxon>Colletotrichum graminicola species complex</taxon>
    </lineage>
</organism>
<protein>
    <submittedName>
        <fullName evidence="2">Uncharacterized protein</fullName>
    </submittedName>
</protein>
<gene>
    <name evidence="2" type="ORF">CSUB01_09434</name>
</gene>
<proteinExistence type="predicted"/>
<dbReference type="EMBL" id="JMSE01001446">
    <property type="protein sequence ID" value="KDN61039.1"/>
    <property type="molecule type" value="Genomic_DNA"/>
</dbReference>
<name>A0A066X040_COLSU</name>
<evidence type="ECO:0000313" key="2">
    <source>
        <dbReference type="EMBL" id="KDN61039.1"/>
    </source>
</evidence>
<feature type="compositionally biased region" description="Basic and acidic residues" evidence="1">
    <location>
        <begin position="92"/>
        <end position="107"/>
    </location>
</feature>
<evidence type="ECO:0000313" key="3">
    <source>
        <dbReference type="Proteomes" id="UP000027238"/>
    </source>
</evidence>
<dbReference type="Proteomes" id="UP000027238">
    <property type="component" value="Unassembled WGS sequence"/>
</dbReference>
<reference evidence="3" key="1">
    <citation type="journal article" date="2014" name="Genome Announc.">
        <title>Draft genome sequence of Colletotrichum sublineola, a destructive pathogen of cultivated sorghum.</title>
        <authorList>
            <person name="Baroncelli R."/>
            <person name="Sanz-Martin J.M."/>
            <person name="Rech G.E."/>
            <person name="Sukno S.A."/>
            <person name="Thon M.R."/>
        </authorList>
    </citation>
    <scope>NUCLEOTIDE SEQUENCE [LARGE SCALE GENOMIC DNA]</scope>
    <source>
        <strain evidence="3">TX430BB</strain>
    </source>
</reference>
<feature type="region of interest" description="Disordered" evidence="1">
    <location>
        <begin position="186"/>
        <end position="250"/>
    </location>
</feature>